<organism evidence="1 2">
    <name type="scientific">Desulfovibrio subterraneus</name>
    <dbReference type="NCBI Taxonomy" id="2718620"/>
    <lineage>
        <taxon>Bacteria</taxon>
        <taxon>Pseudomonadati</taxon>
        <taxon>Thermodesulfobacteriota</taxon>
        <taxon>Desulfovibrionia</taxon>
        <taxon>Desulfovibrionales</taxon>
        <taxon>Desulfovibrionaceae</taxon>
        <taxon>Desulfovibrio</taxon>
    </lineage>
</organism>
<keyword evidence="2" id="KW-1185">Reference proteome</keyword>
<dbReference type="PANTHER" id="PTHR42869:SF1">
    <property type="entry name" value="SLL0572 PROTEIN"/>
    <property type="match status" value="1"/>
</dbReference>
<dbReference type="EMBL" id="BLVO01000016">
    <property type="protein sequence ID" value="GFM34990.1"/>
    <property type="molecule type" value="Genomic_DNA"/>
</dbReference>
<dbReference type="InterPro" id="IPR053199">
    <property type="entry name" value="cDPG_synthetase-like"/>
</dbReference>
<accession>A0A7J0BMT1</accession>
<dbReference type="Proteomes" id="UP000503840">
    <property type="component" value="Unassembled WGS sequence"/>
</dbReference>
<comment type="caution">
    <text evidence="1">The sequence shown here is derived from an EMBL/GenBank/DDBJ whole genome shotgun (WGS) entry which is preliminary data.</text>
</comment>
<protein>
    <submittedName>
        <fullName evidence="1">GTPase</fullName>
    </submittedName>
</protein>
<dbReference type="AlphaFoldDB" id="A0A7J0BMT1"/>
<evidence type="ECO:0000313" key="2">
    <source>
        <dbReference type="Proteomes" id="UP000503840"/>
    </source>
</evidence>
<gene>
    <name evidence="1" type="ORF">DSM101010T_33550</name>
</gene>
<name>A0A7J0BMT1_9BACT</name>
<dbReference type="Gene3D" id="3.40.50.720">
    <property type="entry name" value="NAD(P)-binding Rossmann-like Domain"/>
    <property type="match status" value="1"/>
</dbReference>
<reference evidence="1 2" key="1">
    <citation type="submission" date="2020-05" db="EMBL/GenBank/DDBJ databases">
        <title>Draft genome sequence of Desulfovibrio sp. strain HN2T.</title>
        <authorList>
            <person name="Ueno A."/>
            <person name="Tamazawa S."/>
            <person name="Tamamura S."/>
            <person name="Murakami T."/>
            <person name="Kiyama T."/>
            <person name="Inomata H."/>
            <person name="Amano Y."/>
            <person name="Miyakawa K."/>
            <person name="Tamaki H."/>
            <person name="Naganuma T."/>
            <person name="Kaneko K."/>
        </authorList>
    </citation>
    <scope>NUCLEOTIDE SEQUENCE [LARGE SCALE GENOMIC DNA]</scope>
    <source>
        <strain evidence="1 2">HN2</strain>
    </source>
</reference>
<dbReference type="InterPro" id="IPR027417">
    <property type="entry name" value="P-loop_NTPase"/>
</dbReference>
<sequence length="436" mass="47734">MRTIIIMGAAGRDFHNFNVLFRDNPEYRVVAFTATQIPDIDGRCYPPSLAGGRYPEGIPVVSEDRLQELIQLHRVDTAVFSYSDISHETVMHRASLVNALGANFMLAAPAQTMLDSAKPVIAVCAVRTGCGKSPVTRHICSMLRDRGIRTAIIRHPMPYGDLEKQAVQRFASLEDMDAANCTIEEREEYEHHVEQGFTVFAGVDYARILAAAEAEADVIVWDGGNNDTPFIRPTIHITVLDPLRPGHERTYHPGETNLRLADIAIINKVNSAPLPAIAQVTESVRTHAPLAELLLAKSTVTVDTPQMVQGKRVLLVEDGPTLTHGEMGYGAAQIAADIYGAASVVDPRPAAAGSIAETFARYPHIGRALPAMGYSGKQLADLEASINNADCDTVLLGTPIRLERLIRITKPYVRVHYTHEDHGARTLEQAIFDRLP</sequence>
<proteinExistence type="predicted"/>
<dbReference type="PANTHER" id="PTHR42869">
    <property type="entry name" value="SLL0572 PROTEIN"/>
    <property type="match status" value="1"/>
</dbReference>
<dbReference type="SUPFAM" id="SSF52540">
    <property type="entry name" value="P-loop containing nucleoside triphosphate hydrolases"/>
    <property type="match status" value="1"/>
</dbReference>
<evidence type="ECO:0000313" key="1">
    <source>
        <dbReference type="EMBL" id="GFM34990.1"/>
    </source>
</evidence>
<dbReference type="RefSeq" id="WP_174406631.1">
    <property type="nucleotide sequence ID" value="NZ_BLVO01000016.1"/>
</dbReference>